<dbReference type="OrthoDB" id="419889at2759"/>
<dbReference type="Gene3D" id="2.70.40.10">
    <property type="match status" value="1"/>
</dbReference>
<accession>A0A1R4AA71</accession>
<dbReference type="GO" id="GO:0006226">
    <property type="term" value="P:dUMP biosynthetic process"/>
    <property type="evidence" value="ECO:0007669"/>
    <property type="project" value="UniProtKB-UniRule"/>
</dbReference>
<dbReference type="KEGG" id="bmic:BMR1_02g01220"/>
<dbReference type="RefSeq" id="XP_021338096.1">
    <property type="nucleotide sequence ID" value="XM_021483140.1"/>
</dbReference>
<comment type="function">
    <text evidence="5">Involved in nucleotide metabolism via production of dUMP, the immediate precursor of thymidine nucleotides, and decreases the intracellular concentration of dUTP so that uracil cannot be incorporated into DNA.</text>
</comment>
<evidence type="ECO:0000313" key="8">
    <source>
        <dbReference type="Proteomes" id="UP000002899"/>
    </source>
</evidence>
<name>A0A1R4AA71_BABMR</name>
<proteinExistence type="inferred from homology"/>
<evidence type="ECO:0000259" key="6">
    <source>
        <dbReference type="Pfam" id="PF00692"/>
    </source>
</evidence>
<dbReference type="Proteomes" id="UP000002899">
    <property type="component" value="Chromosome II"/>
</dbReference>
<dbReference type="InterPro" id="IPR033704">
    <property type="entry name" value="dUTPase_trimeric"/>
</dbReference>
<dbReference type="EMBL" id="FO082872">
    <property type="protein sequence ID" value="SJK85885.1"/>
    <property type="molecule type" value="Genomic_DNA"/>
</dbReference>
<gene>
    <name evidence="7" type="ORF">BMR1_02g01220</name>
</gene>
<dbReference type="InterPro" id="IPR029054">
    <property type="entry name" value="dUTPase-like"/>
</dbReference>
<comment type="catalytic activity">
    <reaction evidence="5">
        <text>dUTP + H2O = dUMP + diphosphate + H(+)</text>
        <dbReference type="Rhea" id="RHEA:10248"/>
        <dbReference type="ChEBI" id="CHEBI:15377"/>
        <dbReference type="ChEBI" id="CHEBI:15378"/>
        <dbReference type="ChEBI" id="CHEBI:33019"/>
        <dbReference type="ChEBI" id="CHEBI:61555"/>
        <dbReference type="ChEBI" id="CHEBI:246422"/>
        <dbReference type="EC" id="3.6.1.23"/>
    </reaction>
</comment>
<keyword evidence="8" id="KW-1185">Reference proteome</keyword>
<dbReference type="UniPathway" id="UPA00610">
    <property type="reaction ID" value="UER00666"/>
</dbReference>
<organism evidence="7 8">
    <name type="scientific">Babesia microti (strain RI)</name>
    <dbReference type="NCBI Taxonomy" id="1133968"/>
    <lineage>
        <taxon>Eukaryota</taxon>
        <taxon>Sar</taxon>
        <taxon>Alveolata</taxon>
        <taxon>Apicomplexa</taxon>
        <taxon>Aconoidasida</taxon>
        <taxon>Piroplasmida</taxon>
        <taxon>Babesiidae</taxon>
        <taxon>Babesia</taxon>
    </lineage>
</organism>
<dbReference type="GO" id="GO:0000287">
    <property type="term" value="F:magnesium ion binding"/>
    <property type="evidence" value="ECO:0007669"/>
    <property type="project" value="UniProtKB-UniRule"/>
</dbReference>
<dbReference type="Pfam" id="PF00692">
    <property type="entry name" value="dUTPase"/>
    <property type="match status" value="1"/>
</dbReference>
<dbReference type="CDD" id="cd07557">
    <property type="entry name" value="trimeric_dUTPase"/>
    <property type="match status" value="1"/>
</dbReference>
<comment type="cofactor">
    <cofactor evidence="5">
        <name>Mg(2+)</name>
        <dbReference type="ChEBI" id="CHEBI:18420"/>
    </cofactor>
</comment>
<keyword evidence="3 5" id="KW-0378">Hydrolase</keyword>
<comment type="similarity">
    <text evidence="2 5">Belongs to the dUTPase family.</text>
</comment>
<dbReference type="PANTHER" id="PTHR11241">
    <property type="entry name" value="DEOXYURIDINE 5'-TRIPHOSPHATE NUCLEOTIDOHYDROLASE"/>
    <property type="match status" value="1"/>
</dbReference>
<sequence length="152" mass="16590">MVHLRIKCLNDTTKNLYKNHKTYYEGDCGLDLFCSQDQIVEAGQTVFLNLGIQAAAFVDKTCSKPCGWLIFPRSSISKTPLRLCNSVGLIDSGYRGDILAAVDNIKTTDYTVKAGDRLVQAVSFIGDPVTFEIVEELDKTQRGLGGFGSTGS</sequence>
<evidence type="ECO:0000256" key="5">
    <source>
        <dbReference type="RuleBase" id="RU367024"/>
    </source>
</evidence>
<evidence type="ECO:0000256" key="1">
    <source>
        <dbReference type="ARBA" id="ARBA00005142"/>
    </source>
</evidence>
<evidence type="ECO:0000256" key="2">
    <source>
        <dbReference type="ARBA" id="ARBA00006581"/>
    </source>
</evidence>
<reference evidence="7 8" key="3">
    <citation type="journal article" date="2016" name="Sci. Rep.">
        <title>Genome-wide diversity and gene expression profiling of Babesia microti isolates identify polymorphic genes that mediate host-pathogen interactions.</title>
        <authorList>
            <person name="Silva J.C."/>
            <person name="Cornillot E."/>
            <person name="McCracken C."/>
            <person name="Usmani-Brown S."/>
            <person name="Dwivedi A."/>
            <person name="Ifeonu O.O."/>
            <person name="Crabtree J."/>
            <person name="Gotia H.T."/>
            <person name="Virji A.Z."/>
            <person name="Reynes C."/>
            <person name="Colinge J."/>
            <person name="Kumar V."/>
            <person name="Lawres L."/>
            <person name="Pazzi J.E."/>
            <person name="Pablo J.V."/>
            <person name="Hung C."/>
            <person name="Brancato J."/>
            <person name="Kumari P."/>
            <person name="Orvis J."/>
            <person name="Tretina K."/>
            <person name="Chibucos M."/>
            <person name="Ott S."/>
            <person name="Sadzewicz L."/>
            <person name="Sengamalay N."/>
            <person name="Shetty A.C."/>
            <person name="Su Q."/>
            <person name="Tallon L."/>
            <person name="Fraser C.M."/>
            <person name="Frutos R."/>
            <person name="Molina D.M."/>
            <person name="Krause P.J."/>
            <person name="Ben Mamoun C."/>
        </authorList>
    </citation>
    <scope>NUCLEOTIDE SEQUENCE [LARGE SCALE GENOMIC DNA]</scope>
    <source>
        <strain evidence="7 8">RI</strain>
    </source>
</reference>
<dbReference type="VEuPathDB" id="PiroplasmaDB:BMR1_02g01220"/>
<dbReference type="GO" id="GO:0004170">
    <property type="term" value="F:dUTP diphosphatase activity"/>
    <property type="evidence" value="ECO:0007669"/>
    <property type="project" value="UniProtKB-UniRule"/>
</dbReference>
<dbReference type="InterPro" id="IPR008181">
    <property type="entry name" value="dUTPase"/>
</dbReference>
<dbReference type="InterPro" id="IPR036157">
    <property type="entry name" value="dUTPase-like_sf"/>
</dbReference>
<comment type="pathway">
    <text evidence="1 5">Pyrimidine metabolism; dUMP biosynthesis; dUMP from dCTP (dUTP route): step 2/2.</text>
</comment>
<dbReference type="EC" id="3.6.1.23" evidence="5"/>
<dbReference type="GeneID" id="24424031"/>
<protein>
    <recommendedName>
        <fullName evidence="5">Deoxyuridine 5'-triphosphate nucleotidohydrolase</fullName>
        <shortName evidence="5">dUTPase</shortName>
        <ecNumber evidence="5">3.6.1.23</ecNumber>
    </recommendedName>
    <alternativeName>
        <fullName evidence="5">dUTP pyrophosphatase</fullName>
    </alternativeName>
</protein>
<dbReference type="SUPFAM" id="SSF51283">
    <property type="entry name" value="dUTPase-like"/>
    <property type="match status" value="1"/>
</dbReference>
<dbReference type="PANTHER" id="PTHR11241:SF0">
    <property type="entry name" value="DEOXYURIDINE 5'-TRIPHOSPHATE NUCLEOTIDOHYDROLASE"/>
    <property type="match status" value="1"/>
</dbReference>
<evidence type="ECO:0000313" key="7">
    <source>
        <dbReference type="EMBL" id="SJK85885.1"/>
    </source>
</evidence>
<keyword evidence="5" id="KW-0460">Magnesium</keyword>
<reference evidence="7 8" key="1">
    <citation type="journal article" date="2012" name="Nucleic Acids Res.">
        <title>Sequencing of the smallest Apicomplexan genome from the human pathogen Babesia microti.</title>
        <authorList>
            <person name="Cornillot E."/>
            <person name="Hadj-Kaddour K."/>
            <person name="Dassouli A."/>
            <person name="Noel B."/>
            <person name="Ranwez V."/>
            <person name="Vacherie B."/>
            <person name="Augagneur Y."/>
            <person name="Bres V."/>
            <person name="Duclos A."/>
            <person name="Randazzo S."/>
            <person name="Carcy B."/>
            <person name="Debierre-Grockiego F."/>
            <person name="Delbecq S."/>
            <person name="Moubri-Menage K."/>
            <person name="Shams-Eldin H."/>
            <person name="Usmani-Brown S."/>
            <person name="Bringaud F."/>
            <person name="Wincker P."/>
            <person name="Vivares C.P."/>
            <person name="Schwarz R.T."/>
            <person name="Schetters T.P."/>
            <person name="Krause P.J."/>
            <person name="Gorenflot A."/>
            <person name="Berry V."/>
            <person name="Barbe V."/>
            <person name="Ben Mamoun C."/>
        </authorList>
    </citation>
    <scope>NUCLEOTIDE SEQUENCE [LARGE SCALE GENOMIC DNA]</scope>
    <source>
        <strain evidence="7 8">RI</strain>
    </source>
</reference>
<evidence type="ECO:0000256" key="3">
    <source>
        <dbReference type="ARBA" id="ARBA00022801"/>
    </source>
</evidence>
<keyword evidence="4 5" id="KW-0546">Nucleotide metabolism</keyword>
<reference evidence="7 8" key="2">
    <citation type="journal article" date="2013" name="PLoS ONE">
        <title>Whole genome mapping and re-organization of the nuclear and mitochondrial genomes of Babesia microti isolates.</title>
        <authorList>
            <person name="Cornillot E."/>
            <person name="Dassouli A."/>
            <person name="Garg A."/>
            <person name="Pachikara N."/>
            <person name="Randazzo S."/>
            <person name="Depoix D."/>
            <person name="Carcy B."/>
            <person name="Delbecq S."/>
            <person name="Frutos R."/>
            <person name="Silva J.C."/>
            <person name="Sutton R."/>
            <person name="Krause P.J."/>
            <person name="Mamoun C.B."/>
        </authorList>
    </citation>
    <scope>NUCLEOTIDE SEQUENCE [LARGE SCALE GENOMIC DNA]</scope>
    <source>
        <strain evidence="7 8">RI</strain>
    </source>
</reference>
<keyword evidence="5" id="KW-0479">Metal-binding</keyword>
<evidence type="ECO:0000256" key="4">
    <source>
        <dbReference type="ARBA" id="ARBA00023080"/>
    </source>
</evidence>
<dbReference type="GO" id="GO:0046081">
    <property type="term" value="P:dUTP catabolic process"/>
    <property type="evidence" value="ECO:0007669"/>
    <property type="project" value="UniProtKB-UniRule"/>
</dbReference>
<feature type="domain" description="dUTPase-like" evidence="6">
    <location>
        <begin position="23"/>
        <end position="151"/>
    </location>
</feature>
<dbReference type="AlphaFoldDB" id="A0A1R4AA71"/>